<evidence type="ECO:0000313" key="3">
    <source>
        <dbReference type="Proteomes" id="UP001197093"/>
    </source>
</evidence>
<dbReference type="EMBL" id="JAHCVI010000001">
    <property type="protein sequence ID" value="KAG7293542.1"/>
    <property type="molecule type" value="Genomic_DNA"/>
</dbReference>
<accession>A0AAD4F855</accession>
<keyword evidence="3" id="KW-1185">Reference proteome</keyword>
<reference evidence="2" key="1">
    <citation type="submission" date="2023-02" db="EMBL/GenBank/DDBJ databases">
        <authorList>
            <person name="Palmer J.M."/>
        </authorList>
    </citation>
    <scope>NUCLEOTIDE SEQUENCE</scope>
    <source>
        <strain evidence="2">FW57</strain>
    </source>
</reference>
<gene>
    <name evidence="2" type="ORF">NEMBOFW57_003594</name>
</gene>
<feature type="region of interest" description="Disordered" evidence="1">
    <location>
        <begin position="1"/>
        <end position="74"/>
    </location>
</feature>
<feature type="compositionally biased region" description="Polar residues" evidence="1">
    <location>
        <begin position="15"/>
        <end position="39"/>
    </location>
</feature>
<evidence type="ECO:0000313" key="2">
    <source>
        <dbReference type="EMBL" id="KAG7293542.1"/>
    </source>
</evidence>
<dbReference type="AlphaFoldDB" id="A0AAD4F855"/>
<name>A0AAD4F855_9PEZI</name>
<protein>
    <submittedName>
        <fullName evidence="2">Uncharacterized protein</fullName>
    </submittedName>
</protein>
<proteinExistence type="predicted"/>
<feature type="compositionally biased region" description="Basic and acidic residues" evidence="1">
    <location>
        <begin position="60"/>
        <end position="69"/>
    </location>
</feature>
<evidence type="ECO:0000256" key="1">
    <source>
        <dbReference type="SAM" id="MobiDB-lite"/>
    </source>
</evidence>
<organism evidence="2 3">
    <name type="scientific">Staphylotrichum longicolle</name>
    <dbReference type="NCBI Taxonomy" id="669026"/>
    <lineage>
        <taxon>Eukaryota</taxon>
        <taxon>Fungi</taxon>
        <taxon>Dikarya</taxon>
        <taxon>Ascomycota</taxon>
        <taxon>Pezizomycotina</taxon>
        <taxon>Sordariomycetes</taxon>
        <taxon>Sordariomycetidae</taxon>
        <taxon>Sordariales</taxon>
        <taxon>Chaetomiaceae</taxon>
        <taxon>Staphylotrichum</taxon>
    </lineage>
</organism>
<comment type="caution">
    <text evidence="2">The sequence shown here is derived from an EMBL/GenBank/DDBJ whole genome shotgun (WGS) entry which is preliminary data.</text>
</comment>
<sequence>MSYLPPAPSQGRADSASSTPKPEDQLQAQRPNNPIQNSEAGPPFLYPELDPSPYTATPSPEREPQEKPLHQLTENEAWKLRHSEVFRSVNQRRLETMDAKEVAAEKEAVEAAKEAEARIWAAIGRGTEPDPVVEFTSQFRRWGDEV</sequence>
<dbReference type="Proteomes" id="UP001197093">
    <property type="component" value="Unassembled WGS sequence"/>
</dbReference>